<dbReference type="GeneID" id="27685657"/>
<dbReference type="EMBL" id="KQ257452">
    <property type="protein sequence ID" value="KND02958.1"/>
    <property type="molecule type" value="Genomic_DNA"/>
</dbReference>
<proteinExistence type="predicted"/>
<feature type="region of interest" description="Disordered" evidence="1">
    <location>
        <begin position="37"/>
        <end position="58"/>
    </location>
</feature>
<dbReference type="PANTHER" id="PTHR28243:SF1">
    <property type="entry name" value="PYRIDOXAMINE 5'-PHOSPHATE OXIDASE ALR4036 FAMILY FMN-BINDING DOMAIN-CONTAINING PROTEIN"/>
    <property type="match status" value="1"/>
</dbReference>
<dbReference type="VEuPathDB" id="FungiDB:SPPG_02034"/>
<feature type="compositionally biased region" description="Basic and acidic residues" evidence="1">
    <location>
        <begin position="37"/>
        <end position="46"/>
    </location>
</feature>
<gene>
    <name evidence="3" type="ORF">SPPG_02034</name>
</gene>
<dbReference type="AlphaFoldDB" id="A0A0L0HPH4"/>
<name>A0A0L0HPH4_SPIPD</name>
<evidence type="ECO:0000313" key="3">
    <source>
        <dbReference type="EMBL" id="KND02958.1"/>
    </source>
</evidence>
<organism evidence="3 4">
    <name type="scientific">Spizellomyces punctatus (strain DAOM BR117)</name>
    <dbReference type="NCBI Taxonomy" id="645134"/>
    <lineage>
        <taxon>Eukaryota</taxon>
        <taxon>Fungi</taxon>
        <taxon>Fungi incertae sedis</taxon>
        <taxon>Chytridiomycota</taxon>
        <taxon>Chytridiomycota incertae sedis</taxon>
        <taxon>Chytridiomycetes</taxon>
        <taxon>Spizellomycetales</taxon>
        <taxon>Spizellomycetaceae</taxon>
        <taxon>Spizellomyces</taxon>
    </lineage>
</organism>
<keyword evidence="4" id="KW-1185">Reference proteome</keyword>
<dbReference type="Gene3D" id="2.30.110.10">
    <property type="entry name" value="Electron Transport, Fmn-binding Protein, Chain A"/>
    <property type="match status" value="1"/>
</dbReference>
<dbReference type="InterPro" id="IPR012349">
    <property type="entry name" value="Split_barrel_FMN-bd"/>
</dbReference>
<dbReference type="OrthoDB" id="2149876at2759"/>
<evidence type="ECO:0000313" key="4">
    <source>
        <dbReference type="Proteomes" id="UP000053201"/>
    </source>
</evidence>
<dbReference type="PANTHER" id="PTHR28243">
    <property type="entry name" value="AGL049CP"/>
    <property type="match status" value="1"/>
</dbReference>
<dbReference type="InParanoid" id="A0A0L0HPH4"/>
<evidence type="ECO:0000259" key="2">
    <source>
        <dbReference type="Pfam" id="PF12766"/>
    </source>
</evidence>
<dbReference type="GO" id="GO:0010181">
    <property type="term" value="F:FMN binding"/>
    <property type="evidence" value="ECO:0007669"/>
    <property type="project" value="InterPro"/>
</dbReference>
<reference evidence="3 4" key="1">
    <citation type="submission" date="2009-08" db="EMBL/GenBank/DDBJ databases">
        <title>The Genome Sequence of Spizellomyces punctatus strain DAOM BR117.</title>
        <authorList>
            <consortium name="The Broad Institute Genome Sequencing Platform"/>
            <person name="Russ C."/>
            <person name="Cuomo C."/>
            <person name="Shea T."/>
            <person name="Young S.K."/>
            <person name="Zeng Q."/>
            <person name="Koehrsen M."/>
            <person name="Haas B."/>
            <person name="Borodovsky M."/>
            <person name="Guigo R."/>
            <person name="Alvarado L."/>
            <person name="Berlin A."/>
            <person name="Bochicchio J."/>
            <person name="Borenstein D."/>
            <person name="Chapman S."/>
            <person name="Chen Z."/>
            <person name="Engels R."/>
            <person name="Freedman E."/>
            <person name="Gellesch M."/>
            <person name="Goldberg J."/>
            <person name="Griggs A."/>
            <person name="Gujja S."/>
            <person name="Heiman D."/>
            <person name="Hepburn T."/>
            <person name="Howarth C."/>
            <person name="Jen D."/>
            <person name="Larson L."/>
            <person name="Lewis B."/>
            <person name="Mehta T."/>
            <person name="Park D."/>
            <person name="Pearson M."/>
            <person name="Roberts A."/>
            <person name="Saif S."/>
            <person name="Shenoy N."/>
            <person name="Sisk P."/>
            <person name="Stolte C."/>
            <person name="Sykes S."/>
            <person name="Thomson T."/>
            <person name="Walk T."/>
            <person name="White J."/>
            <person name="Yandava C."/>
            <person name="Burger G."/>
            <person name="Gray M.W."/>
            <person name="Holland P.W.H."/>
            <person name="King N."/>
            <person name="Lang F.B.F."/>
            <person name="Roger A.J."/>
            <person name="Ruiz-Trillo I."/>
            <person name="Lander E."/>
            <person name="Nusbaum C."/>
        </authorList>
    </citation>
    <scope>NUCLEOTIDE SEQUENCE [LARGE SCALE GENOMIC DNA]</scope>
    <source>
        <strain evidence="3 4">DAOM BR117</strain>
    </source>
</reference>
<sequence length="264" mass="30200">MRSTTRYPGQNHFEKIHLETTDSWNSQISSMLSHLVPDRDQGECPRNKRRRPPQSAGLVPSWLESLKNSLGKNFDKHAARVQLSTLSTQTRPQTRTTRFRGFFNTPCAASRLPAAITVKLSSLLLLKYDLRSDSLVMGSEAELLFSLPKTNEEYRLSGTLYCIAPPNATVSQLPSWARGIMTNPCMWDAERRRVWMSLSPKEQKEYGSEEHFGILLLDVDSVDHLVLEEWNEVVAKERTLFKVVVPKRTWGRITGVDWEVEIVK</sequence>
<protein>
    <recommendedName>
        <fullName evidence="2">Pyridoxamine 5'-phosphate oxidase Alr4036 family FMN-binding domain-containing protein</fullName>
    </recommendedName>
</protein>
<dbReference type="RefSeq" id="XP_016610997.1">
    <property type="nucleotide sequence ID" value="XM_016750339.1"/>
</dbReference>
<feature type="domain" description="Pyridoxamine 5'-phosphate oxidase Alr4036 family FMN-binding" evidence="2">
    <location>
        <begin position="60"/>
        <end position="163"/>
    </location>
</feature>
<accession>A0A0L0HPH4</accession>
<dbReference type="Pfam" id="PF12766">
    <property type="entry name" value="Pyridox_oxase_2"/>
    <property type="match status" value="1"/>
</dbReference>
<evidence type="ECO:0000256" key="1">
    <source>
        <dbReference type="SAM" id="MobiDB-lite"/>
    </source>
</evidence>
<dbReference type="InterPro" id="IPR024624">
    <property type="entry name" value="Pyridox_Oxase_Alr4036_FMN-bd"/>
</dbReference>
<dbReference type="Proteomes" id="UP000053201">
    <property type="component" value="Unassembled WGS sequence"/>
</dbReference>
<dbReference type="SUPFAM" id="SSF50475">
    <property type="entry name" value="FMN-binding split barrel"/>
    <property type="match status" value="1"/>
</dbReference>